<evidence type="ECO:0000313" key="2">
    <source>
        <dbReference type="Proteomes" id="UP000616151"/>
    </source>
</evidence>
<reference evidence="1" key="1">
    <citation type="submission" date="2021-01" db="EMBL/GenBank/DDBJ databases">
        <authorList>
            <person name="Sun Q."/>
        </authorList>
    </citation>
    <scope>NUCLEOTIDE SEQUENCE</scope>
    <source>
        <strain evidence="1">YIM B02566</strain>
    </source>
</reference>
<evidence type="ECO:0000313" key="1">
    <source>
        <dbReference type="EMBL" id="MBK1868195.1"/>
    </source>
</evidence>
<gene>
    <name evidence="1" type="ORF">JHL16_17720</name>
</gene>
<accession>A0ACC5R6G2</accession>
<keyword evidence="2" id="KW-1185">Reference proteome</keyword>
<protein>
    <submittedName>
        <fullName evidence="1">OmpA family protein</fullName>
    </submittedName>
</protein>
<sequence>MIGKILRAVSVAGVLVMSAAPAMADATEPTADIEGAKDNGLVKRYEGSFIVSYERFSYTDFRVPLSPLKPVADADARDQMNNRIHAPDKVIEAEGALTRLAYVLPPERSPLEVLRNYQDVIEAAKGQVLFECKKEECGGAADRSSSGGGGDMSLMMYFFHESDLKDAGFSNGACALTAGVNDQRFFAAKIPQEDGDAYVTVQTFSLIDDLYCKAFNGRTIAVVHVLEPKGRDKKMVVVEAAEMADSLTTTGSISLYGIFFDTDKADIKPESEPTLKEIAKLLTDAPQMSVIVVGHTDSQGAFDYNIDLSARRANAVKAELAAKYGIAANRLVAAGAGMMAPVASNDDEKGRAKNRRVVLVKAN</sequence>
<organism evidence="1 2">
    <name type="scientific">Taklimakanibacter albus</name>
    <dbReference type="NCBI Taxonomy" id="2800327"/>
    <lineage>
        <taxon>Bacteria</taxon>
        <taxon>Pseudomonadati</taxon>
        <taxon>Pseudomonadota</taxon>
        <taxon>Alphaproteobacteria</taxon>
        <taxon>Hyphomicrobiales</taxon>
        <taxon>Aestuariivirgaceae</taxon>
        <taxon>Taklimakanibacter</taxon>
    </lineage>
</organism>
<name>A0ACC5R6G2_9HYPH</name>
<dbReference type="EMBL" id="JAENHL010000007">
    <property type="protein sequence ID" value="MBK1868195.1"/>
    <property type="molecule type" value="Genomic_DNA"/>
</dbReference>
<comment type="caution">
    <text evidence="1">The sequence shown here is derived from an EMBL/GenBank/DDBJ whole genome shotgun (WGS) entry which is preliminary data.</text>
</comment>
<dbReference type="Proteomes" id="UP000616151">
    <property type="component" value="Unassembled WGS sequence"/>
</dbReference>
<proteinExistence type="predicted"/>